<dbReference type="Pfam" id="PF19102">
    <property type="entry name" value="DUF5789"/>
    <property type="match status" value="1"/>
</dbReference>
<dbReference type="AlphaFoldDB" id="A0A6A8GAA3"/>
<dbReference type="OrthoDB" id="317850at2157"/>
<accession>A0A6A8GAA3</accession>
<proteinExistence type="predicted"/>
<dbReference type="EMBL" id="WKJQ01000001">
    <property type="protein sequence ID" value="MRW97528.1"/>
    <property type="molecule type" value="Genomic_DNA"/>
</dbReference>
<gene>
    <name evidence="1" type="ORF">GJR99_13220</name>
</gene>
<organism evidence="1 2">
    <name type="scientific">Haloferax marinum</name>
    <dbReference type="NCBI Taxonomy" id="2666143"/>
    <lineage>
        <taxon>Archaea</taxon>
        <taxon>Methanobacteriati</taxon>
        <taxon>Methanobacteriota</taxon>
        <taxon>Stenosarchaea group</taxon>
        <taxon>Halobacteria</taxon>
        <taxon>Halobacteriales</taxon>
        <taxon>Haloferacaceae</taxon>
        <taxon>Haloferax</taxon>
    </lineage>
</organism>
<dbReference type="InterPro" id="IPR043899">
    <property type="entry name" value="DUF5789"/>
</dbReference>
<reference evidence="1 2" key="1">
    <citation type="submission" date="2019-11" db="EMBL/GenBank/DDBJ databases">
        <title>Whole genome sequence of Haloferax sp. MBLA0078.</title>
        <authorList>
            <person name="Seo M.-J."/>
            <person name="Cho E.-S."/>
        </authorList>
    </citation>
    <scope>NUCLEOTIDE SEQUENCE [LARGE SCALE GENOMIC DNA]</scope>
    <source>
        <strain evidence="1 2">MBLA0078</strain>
    </source>
</reference>
<name>A0A6A8GAA3_9EURY</name>
<sequence length="100" mass="11012">MKFRELSAFLESEFAYPVSTDDVVEQAGTVPVDAPDDDDSETIETILSRVAAGTYESADDLYNTIIGNVSDDYIGRKFYDDRGGDPAESWTMAPGRARSF</sequence>
<evidence type="ECO:0000313" key="2">
    <source>
        <dbReference type="Proteomes" id="UP000443423"/>
    </source>
</evidence>
<dbReference type="RefSeq" id="WP_151112909.1">
    <property type="nucleotide sequence ID" value="NZ_WKJQ01000001.1"/>
</dbReference>
<comment type="caution">
    <text evidence="1">The sequence shown here is derived from an EMBL/GenBank/DDBJ whole genome shotgun (WGS) entry which is preliminary data.</text>
</comment>
<keyword evidence="2" id="KW-1185">Reference proteome</keyword>
<evidence type="ECO:0000313" key="1">
    <source>
        <dbReference type="EMBL" id="MRW97528.1"/>
    </source>
</evidence>
<evidence type="ECO:0008006" key="3">
    <source>
        <dbReference type="Google" id="ProtNLM"/>
    </source>
</evidence>
<dbReference type="Proteomes" id="UP000443423">
    <property type="component" value="Unassembled WGS sequence"/>
</dbReference>
<protein>
    <recommendedName>
        <fullName evidence="3">DUF2795 domain-containing protein</fullName>
    </recommendedName>
</protein>